<evidence type="ECO:0000256" key="1">
    <source>
        <dbReference type="ARBA" id="ARBA00006484"/>
    </source>
</evidence>
<accession>A0AAV4P274</accession>
<comment type="caution">
    <text evidence="2">The sequence shown here is derived from an EMBL/GenBank/DDBJ whole genome shotgun (WGS) entry which is preliminary data.</text>
</comment>
<evidence type="ECO:0000313" key="2">
    <source>
        <dbReference type="EMBL" id="GIX90653.1"/>
    </source>
</evidence>
<name>A0AAV4P274_9ARAC</name>
<dbReference type="InterPro" id="IPR036291">
    <property type="entry name" value="NAD(P)-bd_dom_sf"/>
</dbReference>
<organism evidence="2 3">
    <name type="scientific">Caerostris darwini</name>
    <dbReference type="NCBI Taxonomy" id="1538125"/>
    <lineage>
        <taxon>Eukaryota</taxon>
        <taxon>Metazoa</taxon>
        <taxon>Ecdysozoa</taxon>
        <taxon>Arthropoda</taxon>
        <taxon>Chelicerata</taxon>
        <taxon>Arachnida</taxon>
        <taxon>Araneae</taxon>
        <taxon>Araneomorphae</taxon>
        <taxon>Entelegynae</taxon>
        <taxon>Araneoidea</taxon>
        <taxon>Araneidae</taxon>
        <taxon>Caerostris</taxon>
    </lineage>
</organism>
<dbReference type="PRINTS" id="PR00081">
    <property type="entry name" value="GDHRDH"/>
</dbReference>
<keyword evidence="3" id="KW-1185">Reference proteome</keyword>
<dbReference type="Pfam" id="PF13561">
    <property type="entry name" value="adh_short_C2"/>
    <property type="match status" value="1"/>
</dbReference>
<dbReference type="NCBIfam" id="NF005559">
    <property type="entry name" value="PRK07231.1"/>
    <property type="match status" value="1"/>
</dbReference>
<dbReference type="AlphaFoldDB" id="A0AAV4P274"/>
<protein>
    <recommendedName>
        <fullName evidence="4">Dehydrogenase/reductase SDR family member 4</fullName>
    </recommendedName>
</protein>
<proteinExistence type="inferred from homology"/>
<dbReference type="GO" id="GO:0004090">
    <property type="term" value="F:carbonyl reductase (NADPH) activity"/>
    <property type="evidence" value="ECO:0007669"/>
    <property type="project" value="TreeGrafter"/>
</dbReference>
<feature type="non-terminal residue" evidence="2">
    <location>
        <position position="1"/>
    </location>
</feature>
<evidence type="ECO:0008006" key="4">
    <source>
        <dbReference type="Google" id="ProtNLM"/>
    </source>
</evidence>
<sequence>LRMFRSAFNKLSSLNLLKSAKFRNMSQLQGKLSGKVAVVTASTEGIGFAIAKRLANDGASVVISSRKKDKVEKAVSEIKAITDQVAGIPCHVGKQEDRKLLLDFAVAKYGGIDILVSNAAVNPVMCQVLDTPEEAWDKIFDTNVKATFLLTQAAVPLIEKRGGGAIVYVSSIAAYKPMEVIGAYSVSKTTLLGLTKAVAAQCTSMNIRVNCLCPGIIDTKFSSSLTSADSSNEILNQTIPMRRVGKPDECAGIVSFLCSDDASYVTGESFVVAGGYYSRL</sequence>
<dbReference type="PANTHER" id="PTHR43943:SF2">
    <property type="entry name" value="DEHYDROGENASE_REDUCTASE 4"/>
    <property type="match status" value="1"/>
</dbReference>
<dbReference type="InterPro" id="IPR002347">
    <property type="entry name" value="SDR_fam"/>
</dbReference>
<dbReference type="Gene3D" id="3.40.50.720">
    <property type="entry name" value="NAD(P)-binding Rossmann-like Domain"/>
    <property type="match status" value="1"/>
</dbReference>
<dbReference type="SUPFAM" id="SSF51735">
    <property type="entry name" value="NAD(P)-binding Rossmann-fold domains"/>
    <property type="match status" value="1"/>
</dbReference>
<dbReference type="FunFam" id="3.40.50.720:FF:000084">
    <property type="entry name" value="Short-chain dehydrogenase reductase"/>
    <property type="match status" value="1"/>
</dbReference>
<dbReference type="PANTHER" id="PTHR43943">
    <property type="entry name" value="DEHYDROGENASE/REDUCTASE (SDR FAMILY) MEMBER 4"/>
    <property type="match status" value="1"/>
</dbReference>
<dbReference type="Proteomes" id="UP001054837">
    <property type="component" value="Unassembled WGS sequence"/>
</dbReference>
<reference evidence="2 3" key="1">
    <citation type="submission" date="2021-06" db="EMBL/GenBank/DDBJ databases">
        <title>Caerostris darwini draft genome.</title>
        <authorList>
            <person name="Kono N."/>
            <person name="Arakawa K."/>
        </authorList>
    </citation>
    <scope>NUCLEOTIDE SEQUENCE [LARGE SCALE GENOMIC DNA]</scope>
</reference>
<dbReference type="PRINTS" id="PR00080">
    <property type="entry name" value="SDRFAMILY"/>
</dbReference>
<dbReference type="EMBL" id="BPLQ01002266">
    <property type="protein sequence ID" value="GIX90653.1"/>
    <property type="molecule type" value="Genomic_DNA"/>
</dbReference>
<gene>
    <name evidence="2" type="primary">DHRS4</name>
    <name evidence="2" type="ORF">CDAR_604911</name>
</gene>
<comment type="similarity">
    <text evidence="1">Belongs to the short-chain dehydrogenases/reductases (SDR) family.</text>
</comment>
<evidence type="ECO:0000313" key="3">
    <source>
        <dbReference type="Proteomes" id="UP001054837"/>
    </source>
</evidence>